<evidence type="ECO:0000313" key="3">
    <source>
        <dbReference type="Proteomes" id="UP000503144"/>
    </source>
</evidence>
<gene>
    <name evidence="2" type="ORF">HF324_05795</name>
</gene>
<keyword evidence="2" id="KW-0456">Lyase</keyword>
<reference evidence="3" key="1">
    <citation type="submission" date="2020-04" db="EMBL/GenBank/DDBJ databases">
        <authorList>
            <person name="Kittiwongwattana C."/>
        </authorList>
    </citation>
    <scope>NUCLEOTIDE SEQUENCE [LARGE SCALE GENOMIC DNA]</scope>
    <source>
        <strain evidence="3">1303</strain>
    </source>
</reference>
<dbReference type="Pfam" id="PF14099">
    <property type="entry name" value="Polysacc_lyase"/>
    <property type="match status" value="1"/>
</dbReference>
<dbReference type="RefSeq" id="WP_168860140.1">
    <property type="nucleotide sequence ID" value="NZ_CP051204.2"/>
</dbReference>
<keyword evidence="1" id="KW-0732">Signal</keyword>
<dbReference type="Gene3D" id="2.60.120.200">
    <property type="match status" value="1"/>
</dbReference>
<evidence type="ECO:0000256" key="1">
    <source>
        <dbReference type="SAM" id="SignalP"/>
    </source>
</evidence>
<feature type="chain" id="PRO_5046326637" evidence="1">
    <location>
        <begin position="20"/>
        <end position="267"/>
    </location>
</feature>
<evidence type="ECO:0000313" key="2">
    <source>
        <dbReference type="EMBL" id="QJB37388.1"/>
    </source>
</evidence>
<proteinExistence type="predicted"/>
<dbReference type="Proteomes" id="UP000503144">
    <property type="component" value="Chromosome"/>
</dbReference>
<name>A0ABX6LBQ1_9BACT</name>
<protein>
    <submittedName>
        <fullName evidence="2">Heparin lyase I family protein</fullName>
    </submittedName>
</protein>
<dbReference type="EMBL" id="CP051204">
    <property type="protein sequence ID" value="QJB37388.1"/>
    <property type="molecule type" value="Genomic_DNA"/>
</dbReference>
<feature type="signal peptide" evidence="1">
    <location>
        <begin position="1"/>
        <end position="19"/>
    </location>
</feature>
<dbReference type="InterPro" id="IPR025975">
    <property type="entry name" value="Polysacc_lyase"/>
</dbReference>
<dbReference type="GO" id="GO:0016829">
    <property type="term" value="F:lyase activity"/>
    <property type="evidence" value="ECO:0007669"/>
    <property type="project" value="UniProtKB-KW"/>
</dbReference>
<organism evidence="2 3">
    <name type="scientific">Chitinophaga oryzae</name>
    <dbReference type="NCBI Taxonomy" id="2725414"/>
    <lineage>
        <taxon>Bacteria</taxon>
        <taxon>Pseudomonadati</taxon>
        <taxon>Bacteroidota</taxon>
        <taxon>Chitinophagia</taxon>
        <taxon>Chitinophagales</taxon>
        <taxon>Chitinophagaceae</taxon>
        <taxon>Chitinophaga</taxon>
    </lineage>
</organism>
<keyword evidence="3" id="KW-1185">Reference proteome</keyword>
<reference evidence="2 3" key="2">
    <citation type="submission" date="2020-09" db="EMBL/GenBank/DDBJ databases">
        <authorList>
            <person name="Kittiwongwattana C."/>
        </authorList>
    </citation>
    <scope>NUCLEOTIDE SEQUENCE [LARGE SCALE GENOMIC DNA]</scope>
    <source>
        <strain evidence="2 3">1303</strain>
    </source>
</reference>
<accession>A0ABX6LBQ1</accession>
<sequence>MKTPPALATLLLASSTMLIFTHCSKNMNEAPAKRASNTESSAASDMQVQSLLFNGDAALGPSAVWKVLNIEGSGTITTATDPVYGKVWKFYKPAGSHRTEGHGAKNYQAVEGDDIYIGWRSKLAIPASQKTNAVFQWKAYGSTLPMTQNYPIVISTTSTGQFHLMHFAPGKIGTEVWATSLSRNTWNTMVLRIKVSRDASTGFIEFWYNGVKQTLVNGTQRYPARTLDADFCDPKFGVYGGDDADITNYVHAIRIGSSYADAAPAGN</sequence>